<gene>
    <name evidence="3" type="ORF">AR9_g109</name>
</gene>
<proteinExistence type="predicted"/>
<dbReference type="KEGG" id="vg:29058827"/>
<evidence type="ECO:0000256" key="2">
    <source>
        <dbReference type="SAM" id="Phobius"/>
    </source>
</evidence>
<dbReference type="Proteomes" id="UP000202618">
    <property type="component" value="Segment"/>
</dbReference>
<accession>A0A172JI15</accession>
<dbReference type="RefSeq" id="YP_009283013.1">
    <property type="nucleotide sequence ID" value="NC_031039.1"/>
</dbReference>
<dbReference type="GeneID" id="29058827"/>
<protein>
    <submittedName>
        <fullName evidence="3">Putative membrane protein</fullName>
    </submittedName>
</protein>
<reference evidence="3 4" key="1">
    <citation type="journal article" date="2016" name="Virology">
        <title>The genome of AR9, a giant transducing Bacillus phage encoding two multisubunit RNA polymerases.</title>
        <authorList>
            <person name="Lavysh D."/>
            <person name="Sokolova M."/>
            <person name="Minakhin L."/>
            <person name="Yakunina M."/>
            <person name="Artamonova T."/>
            <person name="Kozyavkin S."/>
            <person name="Makarova K.S."/>
            <person name="Koonin E.V."/>
            <person name="Severinov K."/>
        </authorList>
    </citation>
    <scope>NUCLEOTIDE SEQUENCE [LARGE SCALE GENOMIC DNA]</scope>
</reference>
<keyword evidence="2" id="KW-1133">Transmembrane helix</keyword>
<feature type="transmembrane region" description="Helical" evidence="2">
    <location>
        <begin position="7"/>
        <end position="24"/>
    </location>
</feature>
<dbReference type="EMBL" id="KU878088">
    <property type="protein sequence ID" value="AMS01193.1"/>
    <property type="molecule type" value="Genomic_DNA"/>
</dbReference>
<keyword evidence="1" id="KW-0175">Coiled coil</keyword>
<feature type="transmembrane region" description="Helical" evidence="2">
    <location>
        <begin position="30"/>
        <end position="46"/>
    </location>
</feature>
<keyword evidence="2" id="KW-0472">Membrane</keyword>
<dbReference type="PROSITE" id="PS51257">
    <property type="entry name" value="PROKAR_LIPOPROTEIN"/>
    <property type="match status" value="1"/>
</dbReference>
<sequence length="108" mass="12703">MDINGRVILAAIAVIVGGTVLISIIPFSSFIIIACIIGAVIPWILPRRDEQIQQYNQEQEYYIKLEEENLKLREQLNLEEENLRLKERLKLEEENLKLREELEKLKEK</sequence>
<name>A0A172JI15_BPPB1</name>
<evidence type="ECO:0000256" key="1">
    <source>
        <dbReference type="SAM" id="Coils"/>
    </source>
</evidence>
<evidence type="ECO:0000313" key="4">
    <source>
        <dbReference type="Proteomes" id="UP000202618"/>
    </source>
</evidence>
<keyword evidence="2" id="KW-0812">Transmembrane</keyword>
<organism evidence="3 4">
    <name type="scientific">Bacillus phage AR9</name>
    <dbReference type="NCBI Taxonomy" id="1815509"/>
    <lineage>
        <taxon>Viruses</taxon>
        <taxon>Duplodnaviria</taxon>
        <taxon>Heunggongvirae</taxon>
        <taxon>Uroviricota</taxon>
        <taxon>Caudoviricetes</taxon>
        <taxon>Takahashivirus</taxon>
        <taxon>Bacillus phage PBS1</taxon>
    </lineage>
</organism>
<evidence type="ECO:0000313" key="3">
    <source>
        <dbReference type="EMBL" id="AMS01193.1"/>
    </source>
</evidence>
<feature type="coiled-coil region" evidence="1">
    <location>
        <begin position="48"/>
        <end position="108"/>
    </location>
</feature>